<dbReference type="PANTHER" id="PTHR14614">
    <property type="entry name" value="HEPATOCELLULAR CARCINOMA-ASSOCIATED ANTIGEN"/>
    <property type="match status" value="1"/>
</dbReference>
<keyword evidence="2" id="KW-1185">Reference proteome</keyword>
<accession>A0A8K0XRX8</accession>
<gene>
    <name evidence="1" type="ORF">BXZ70DRAFT_776144</name>
</gene>
<dbReference type="InterPro" id="IPR029063">
    <property type="entry name" value="SAM-dependent_MTases_sf"/>
</dbReference>
<name>A0A8K0XRX8_9AGAR</name>
<dbReference type="AlphaFoldDB" id="A0A8K0XRX8"/>
<dbReference type="OrthoDB" id="194386at2759"/>
<proteinExistence type="predicted"/>
<dbReference type="PANTHER" id="PTHR14614:SF130">
    <property type="entry name" value="PROTEIN-LYSINE N-METHYLTRANSFERASE EEF2KMT"/>
    <property type="match status" value="1"/>
</dbReference>
<dbReference type="InterPro" id="IPR019410">
    <property type="entry name" value="Methyltransf_16"/>
</dbReference>
<organism evidence="1 2">
    <name type="scientific">Cristinia sonorae</name>
    <dbReference type="NCBI Taxonomy" id="1940300"/>
    <lineage>
        <taxon>Eukaryota</taxon>
        <taxon>Fungi</taxon>
        <taxon>Dikarya</taxon>
        <taxon>Basidiomycota</taxon>
        <taxon>Agaricomycotina</taxon>
        <taxon>Agaricomycetes</taxon>
        <taxon>Agaricomycetidae</taxon>
        <taxon>Agaricales</taxon>
        <taxon>Pleurotineae</taxon>
        <taxon>Stephanosporaceae</taxon>
        <taxon>Cristinia</taxon>
    </lineage>
</organism>
<sequence>MDIAMDTLPKSLIDLLGGFSSNLPPNTLKFPRDVSLSDAQDFLVHKLLLDPHFVSYPASKQYQALFWKWVIQNLEDALANSSEDIELDSRIYEHYISLVSSVSKCPAVGVEHPPESYTTYFWHDRSKYARSTLMESRKIIESGTTGLTTWPASMVLANFLTMHRETVQGKSIVELGSGIGLLGIIMATVQVQSQSSSTLCLTDGRPDVLRRCQSNLSLPCSM</sequence>
<evidence type="ECO:0000313" key="2">
    <source>
        <dbReference type="Proteomes" id="UP000813824"/>
    </source>
</evidence>
<dbReference type="GO" id="GO:0008757">
    <property type="term" value="F:S-adenosylmethionine-dependent methyltransferase activity"/>
    <property type="evidence" value="ECO:0007669"/>
    <property type="project" value="UniProtKB-ARBA"/>
</dbReference>
<dbReference type="SUPFAM" id="SSF53335">
    <property type="entry name" value="S-adenosyl-L-methionine-dependent methyltransferases"/>
    <property type="match status" value="1"/>
</dbReference>
<comment type="caution">
    <text evidence="1">The sequence shown here is derived from an EMBL/GenBank/DDBJ whole genome shotgun (WGS) entry which is preliminary data.</text>
</comment>
<dbReference type="Gene3D" id="3.40.50.150">
    <property type="entry name" value="Vaccinia Virus protein VP39"/>
    <property type="match status" value="1"/>
</dbReference>
<dbReference type="Pfam" id="PF10294">
    <property type="entry name" value="Methyltransf_16"/>
    <property type="match status" value="1"/>
</dbReference>
<dbReference type="Proteomes" id="UP000813824">
    <property type="component" value="Unassembled WGS sequence"/>
</dbReference>
<dbReference type="EMBL" id="JAEVFJ010000009">
    <property type="protein sequence ID" value="KAH8102379.1"/>
    <property type="molecule type" value="Genomic_DNA"/>
</dbReference>
<protein>
    <submittedName>
        <fullName evidence="1">Uncharacterized protein</fullName>
    </submittedName>
</protein>
<reference evidence="1" key="1">
    <citation type="journal article" date="2021" name="New Phytol.">
        <title>Evolutionary innovations through gain and loss of genes in the ectomycorrhizal Boletales.</title>
        <authorList>
            <person name="Wu G."/>
            <person name="Miyauchi S."/>
            <person name="Morin E."/>
            <person name="Kuo A."/>
            <person name="Drula E."/>
            <person name="Varga T."/>
            <person name="Kohler A."/>
            <person name="Feng B."/>
            <person name="Cao Y."/>
            <person name="Lipzen A."/>
            <person name="Daum C."/>
            <person name="Hundley H."/>
            <person name="Pangilinan J."/>
            <person name="Johnson J."/>
            <person name="Barry K."/>
            <person name="LaButti K."/>
            <person name="Ng V."/>
            <person name="Ahrendt S."/>
            <person name="Min B."/>
            <person name="Choi I.G."/>
            <person name="Park H."/>
            <person name="Plett J.M."/>
            <person name="Magnuson J."/>
            <person name="Spatafora J.W."/>
            <person name="Nagy L.G."/>
            <person name="Henrissat B."/>
            <person name="Grigoriev I.V."/>
            <person name="Yang Z.L."/>
            <person name="Xu J."/>
            <person name="Martin F.M."/>
        </authorList>
    </citation>
    <scope>NUCLEOTIDE SEQUENCE</scope>
    <source>
        <strain evidence="1">KKN 215</strain>
    </source>
</reference>
<evidence type="ECO:0000313" key="1">
    <source>
        <dbReference type="EMBL" id="KAH8102379.1"/>
    </source>
</evidence>